<evidence type="ECO:0000256" key="1">
    <source>
        <dbReference type="SAM" id="Coils"/>
    </source>
</evidence>
<reference evidence="3 4" key="1">
    <citation type="journal article" date="2016" name="Environ. Microbiol.">
        <title>Genomic resolution of a cold subsurface aquifer community provides metabolic insights for novel microbes adapted to high CO concentrations.</title>
        <authorList>
            <person name="Probst A.J."/>
            <person name="Castelle C.J."/>
            <person name="Singh A."/>
            <person name="Brown C.T."/>
            <person name="Anantharaman K."/>
            <person name="Sharon I."/>
            <person name="Hug L.A."/>
            <person name="Burstein D."/>
            <person name="Emerson J.B."/>
            <person name="Thomas B.C."/>
            <person name="Banfield J.F."/>
        </authorList>
    </citation>
    <scope>NUCLEOTIDE SEQUENCE [LARGE SCALE GENOMIC DNA]</scope>
    <source>
        <strain evidence="3">CG1_02_41_21</strain>
    </source>
</reference>
<keyword evidence="1" id="KW-0175">Coiled coil</keyword>
<keyword evidence="2" id="KW-1133">Transmembrane helix</keyword>
<evidence type="ECO:0000256" key="2">
    <source>
        <dbReference type="SAM" id="Phobius"/>
    </source>
</evidence>
<dbReference type="SUPFAM" id="SSF63825">
    <property type="entry name" value="YWTD domain"/>
    <property type="match status" value="1"/>
</dbReference>
<dbReference type="AlphaFoldDB" id="A0A1J4T9K9"/>
<proteinExistence type="predicted"/>
<feature type="coiled-coil region" evidence="1">
    <location>
        <begin position="367"/>
        <end position="394"/>
    </location>
</feature>
<sequence>MYTKIAPITINTKKKAGGAAEIFIAEPTPAREQLAGKLFILIEVEARKNDAQKIIDFIVSDINENYYQNDKLMLREKIEALKIENIFETVLVKTNKNLIDFLAEEKIILSPKSINATIGIIFGNELHFSNIGSNQALLLYKEETDSKYKMINVEKSEDAKDSSGDNLNFKKLFSSIISGEMPAKSYFIFANEALSEYLFNQELIEIITKLAPLGAAEQIKHTLFKINAYIPFMGIIIKNNFNHEEPENIEEYRQVEASRSISEQKDSNLTATAEKTEQILTPASVVNTRRVSGFCVRILKKINPFRLIGKLFKLIFKKKEHAANIPTTTLDRTALSAETSKNTSKIKKILLIILALALLAFLINLGIQKIRTKNTEQTQENKNYEEVIKQKESQIESYLLYNDENSAKGILKELKSYLDSIPEDKKAKIENYNELLAKYNDQMSQVQHITKVDQLKIVADFSAIGSDLNIENIMLIGDKVYAADNSQKAIYRLNSKDNVSAVISSEQIKSYLKYPTANKDGLIYYLDENQVVVLNPKDEKLAINKMALTEGQNLIGLYNYTDKLYALDKAKNQLYRYVLTGSEYPKAEPRLKSKLDASDVTYFTIDNEAGAEIGTMYFLKSSGEVKKFYAGIEDNKFTIDSIEPKITGATMIKVLTDIYILDPANKRLAVFTRKGKTKKQYQSEQLAKLKDFSVDEKSKKAYLLSDNIVYELPL</sequence>
<name>A0A1J4T9K9_9BACT</name>
<keyword evidence="2" id="KW-0472">Membrane</keyword>
<evidence type="ECO:0008006" key="5">
    <source>
        <dbReference type="Google" id="ProtNLM"/>
    </source>
</evidence>
<feature type="transmembrane region" description="Helical" evidence="2">
    <location>
        <begin position="349"/>
        <end position="367"/>
    </location>
</feature>
<comment type="caution">
    <text evidence="3">The sequence shown here is derived from an EMBL/GenBank/DDBJ whole genome shotgun (WGS) entry which is preliminary data.</text>
</comment>
<dbReference type="EMBL" id="MNUV01000017">
    <property type="protein sequence ID" value="OIO08049.1"/>
    <property type="molecule type" value="Genomic_DNA"/>
</dbReference>
<evidence type="ECO:0000313" key="4">
    <source>
        <dbReference type="Proteomes" id="UP000182860"/>
    </source>
</evidence>
<dbReference type="Proteomes" id="UP000182860">
    <property type="component" value="Unassembled WGS sequence"/>
</dbReference>
<accession>A0A1J4T9K9</accession>
<gene>
    <name evidence="3" type="ORF">AUJ35_01080</name>
</gene>
<evidence type="ECO:0000313" key="3">
    <source>
        <dbReference type="EMBL" id="OIO08049.1"/>
    </source>
</evidence>
<organism evidence="3 4">
    <name type="scientific">Candidatus Falkowbacteria bacterium CG1_02_41_21</name>
    <dbReference type="NCBI Taxonomy" id="1805147"/>
    <lineage>
        <taxon>Bacteria</taxon>
        <taxon>Candidatus Falkowiibacteriota</taxon>
    </lineage>
</organism>
<keyword evidence="2" id="KW-0812">Transmembrane</keyword>
<protein>
    <recommendedName>
        <fullName evidence="5">PPM-type phosphatase domain-containing protein</fullName>
    </recommendedName>
</protein>